<dbReference type="InterPro" id="IPR050352">
    <property type="entry name" value="ABCG_transporters"/>
</dbReference>
<sequence length="430" mass="48482">MFDDLLLLGEHGRTVYMGPTYKLQKYFTSLGFDCPEKVNIADYVIDVCAGNVSSTMDVMAQELPEKWEVAYDGSLWLRTPKFSVDDDDSSSATSSTYKKPHASYFNQFFACLQRAIIQFMRTLGSFFLDNVLVFIAGLCLAAMFNNAKYIGPLPDVIVNQCPAGIRYMCSGSLSDPIGGQNGSSMLALVLVATMASLRVFGKEKAVFIREGESGLNVFSYFWAKDIAALPGIIVSPLIFMSLFYTVVQPHATFIEYYGYFFLVYWASYGLGYCISILYKPHIAQLAAVVHIFILNIISGAVMPWPAIQNLFVPLCYAPYISFLFYSYYVLYVIEIQSYEYMYDITKSLNGNGFTVHQAKFMPLGIVGLGLLMRFAALFMLWCSKPDSWYQSMTINNLKLRLVSIKEIIYAFIATKLKRDGFDELPINNNM</sequence>
<keyword evidence="5 6" id="KW-0472">Membrane</keyword>
<dbReference type="GO" id="GO:0140359">
    <property type="term" value="F:ABC-type transporter activity"/>
    <property type="evidence" value="ECO:0007669"/>
    <property type="project" value="InterPro"/>
</dbReference>
<dbReference type="InterPro" id="IPR043926">
    <property type="entry name" value="ABCG_dom"/>
</dbReference>
<feature type="transmembrane region" description="Helical" evidence="6">
    <location>
        <begin position="221"/>
        <end position="244"/>
    </location>
</feature>
<accession>A0AAW2YSX5</accession>
<evidence type="ECO:0000256" key="5">
    <source>
        <dbReference type="ARBA" id="ARBA00023136"/>
    </source>
</evidence>
<keyword evidence="9" id="KW-1185">Reference proteome</keyword>
<feature type="transmembrane region" description="Helical" evidence="6">
    <location>
        <begin position="256"/>
        <end position="278"/>
    </location>
</feature>
<evidence type="ECO:0000313" key="8">
    <source>
        <dbReference type="EMBL" id="KAL0480512.1"/>
    </source>
</evidence>
<dbReference type="Proteomes" id="UP001431209">
    <property type="component" value="Unassembled WGS sequence"/>
</dbReference>
<feature type="transmembrane region" description="Helical" evidence="6">
    <location>
        <begin position="360"/>
        <end position="381"/>
    </location>
</feature>
<feature type="transmembrane region" description="Helical" evidence="6">
    <location>
        <begin position="123"/>
        <end position="144"/>
    </location>
</feature>
<evidence type="ECO:0000256" key="6">
    <source>
        <dbReference type="SAM" id="Phobius"/>
    </source>
</evidence>
<comment type="caution">
    <text evidence="8">The sequence shown here is derived from an EMBL/GenBank/DDBJ whole genome shotgun (WGS) entry which is preliminary data.</text>
</comment>
<dbReference type="PANTHER" id="PTHR48041">
    <property type="entry name" value="ABC TRANSPORTER G FAMILY MEMBER 28"/>
    <property type="match status" value="1"/>
</dbReference>
<keyword evidence="3 6" id="KW-0812">Transmembrane</keyword>
<reference evidence="8 9" key="1">
    <citation type="submission" date="2024-03" db="EMBL/GenBank/DDBJ databases">
        <title>The Acrasis kona genome and developmental transcriptomes reveal deep origins of eukaryotic multicellular pathways.</title>
        <authorList>
            <person name="Sheikh S."/>
            <person name="Fu C.-J."/>
            <person name="Brown M.W."/>
            <person name="Baldauf S.L."/>
        </authorList>
    </citation>
    <scope>NUCLEOTIDE SEQUENCE [LARGE SCALE GENOMIC DNA]</scope>
    <source>
        <strain evidence="8 9">ATCC MYA-3509</strain>
    </source>
</reference>
<feature type="domain" description="ABC transporter family G" evidence="7">
    <location>
        <begin position="184"/>
        <end position="381"/>
    </location>
</feature>
<feature type="transmembrane region" description="Helical" evidence="6">
    <location>
        <begin position="285"/>
        <end position="304"/>
    </location>
</feature>
<proteinExistence type="predicted"/>
<dbReference type="AlphaFoldDB" id="A0AAW2YSX5"/>
<gene>
    <name evidence="8" type="ORF">AKO1_006761</name>
</gene>
<dbReference type="Pfam" id="PF19055">
    <property type="entry name" value="ABC2_membrane_7"/>
    <property type="match status" value="2"/>
</dbReference>
<dbReference type="GO" id="GO:0016020">
    <property type="term" value="C:membrane"/>
    <property type="evidence" value="ECO:0007669"/>
    <property type="project" value="UniProtKB-SubCell"/>
</dbReference>
<feature type="transmembrane region" description="Helical" evidence="6">
    <location>
        <begin position="310"/>
        <end position="333"/>
    </location>
</feature>
<evidence type="ECO:0000256" key="3">
    <source>
        <dbReference type="ARBA" id="ARBA00022692"/>
    </source>
</evidence>
<organism evidence="8 9">
    <name type="scientific">Acrasis kona</name>
    <dbReference type="NCBI Taxonomy" id="1008807"/>
    <lineage>
        <taxon>Eukaryota</taxon>
        <taxon>Discoba</taxon>
        <taxon>Heterolobosea</taxon>
        <taxon>Tetramitia</taxon>
        <taxon>Eutetramitia</taxon>
        <taxon>Acrasidae</taxon>
        <taxon>Acrasis</taxon>
    </lineage>
</organism>
<evidence type="ECO:0000256" key="4">
    <source>
        <dbReference type="ARBA" id="ARBA00022989"/>
    </source>
</evidence>
<evidence type="ECO:0000256" key="1">
    <source>
        <dbReference type="ARBA" id="ARBA00004141"/>
    </source>
</evidence>
<evidence type="ECO:0000259" key="7">
    <source>
        <dbReference type="Pfam" id="PF19055"/>
    </source>
</evidence>
<dbReference type="PANTHER" id="PTHR48041:SF91">
    <property type="entry name" value="ABC TRANSPORTER G FAMILY MEMBER 28"/>
    <property type="match status" value="1"/>
</dbReference>
<protein>
    <submittedName>
        <fullName evidence="8">ABCG28</fullName>
    </submittedName>
</protein>
<comment type="subcellular location">
    <subcellularLocation>
        <location evidence="1">Membrane</location>
        <topology evidence="1">Multi-pass membrane protein</topology>
    </subcellularLocation>
</comment>
<evidence type="ECO:0000256" key="2">
    <source>
        <dbReference type="ARBA" id="ARBA00022448"/>
    </source>
</evidence>
<keyword evidence="4 6" id="KW-1133">Transmembrane helix</keyword>
<feature type="domain" description="ABC transporter family G" evidence="7">
    <location>
        <begin position="1"/>
        <end position="69"/>
    </location>
</feature>
<evidence type="ECO:0000313" key="9">
    <source>
        <dbReference type="Proteomes" id="UP001431209"/>
    </source>
</evidence>
<keyword evidence="2" id="KW-0813">Transport</keyword>
<dbReference type="EMBL" id="JAOPGA020000658">
    <property type="protein sequence ID" value="KAL0480512.1"/>
    <property type="molecule type" value="Genomic_DNA"/>
</dbReference>
<name>A0AAW2YSX5_9EUKA</name>